<sequence>MTSHLPEEAPPEPISSYSKVVLSNVKLWKPCASDQAMDWVGGISEDGLGIEPYPVERLPYENSSIHTLYVILQPNGSIWRDGSLYLYWLSVEQGKKAPTLENIAGDLCDFMNKMQEGGRDYLNFEGESYSRPTYYYKAQMKKAIQRKERSGTTGSGEKLGRGTANRKITSMIGFYRWMVNTGRFKPQQAMWVSTTKYISYDDRHGFRQSREIICTDLTFRKVAAISMGDHIEDGGKLHPITRENQQALMSALVRLRNPEMLLIYIIALATGMRIQSILNLRFHCIRQDVGSPEDQNRNALYAITIGGLTNVGAKGGKEQSVLMPAWLHYRITIYLNSQRHKDRAMKSPISKIYDQYLFLTRTGKPYYVAEEDSELFGYSNERGSAVRQFATKILQELAKEGLAFKYQFHDLRATFGMNLIEDNMKLVEKGEISQLELLDLVRRRLNHSSVDVSMRYLRFRSDHPLIANAQSEFELHLEGVITTEMKRHEGIRS</sequence>
<dbReference type="CDD" id="cd00397">
    <property type="entry name" value="DNA_BRE_C"/>
    <property type="match status" value="1"/>
</dbReference>
<name>A0A923GM91_9PSED</name>
<keyword evidence="8" id="KW-1185">Reference proteome</keyword>
<dbReference type="GO" id="GO:0015074">
    <property type="term" value="P:DNA integration"/>
    <property type="evidence" value="ECO:0007669"/>
    <property type="project" value="UniProtKB-KW"/>
</dbReference>
<reference evidence="6 8" key="1">
    <citation type="journal article" date="2020" name="Microorganisms">
        <title>Reliable Identification of Environmental Pseudomonas Isolates Using the rpoD Gene.</title>
        <authorList>
            <consortium name="The Broad Institute Genome Sequencing Platform"/>
            <person name="Girard L."/>
            <person name="Lood C."/>
            <person name="Rokni-Zadeh H."/>
            <person name="van Noort V."/>
            <person name="Lavigne R."/>
            <person name="De Mot R."/>
        </authorList>
    </citation>
    <scope>NUCLEOTIDE SEQUENCE</scope>
    <source>
        <strain evidence="6 8">RW4S2</strain>
    </source>
</reference>
<dbReference type="GO" id="GO:0006310">
    <property type="term" value="P:DNA recombination"/>
    <property type="evidence" value="ECO:0007669"/>
    <property type="project" value="UniProtKB-KW"/>
</dbReference>
<comment type="similarity">
    <text evidence="1">Belongs to the 'phage' integrase family.</text>
</comment>
<keyword evidence="4" id="KW-0233">DNA recombination</keyword>
<dbReference type="Gene3D" id="1.10.443.10">
    <property type="entry name" value="Intergrase catalytic core"/>
    <property type="match status" value="1"/>
</dbReference>
<dbReference type="PANTHER" id="PTHR30349:SF41">
    <property type="entry name" value="INTEGRASE_RECOMBINASE PROTEIN MJ0367-RELATED"/>
    <property type="match status" value="1"/>
</dbReference>
<reference evidence="6" key="2">
    <citation type="submission" date="2020-07" db="EMBL/GenBank/DDBJ databases">
        <authorList>
            <person name="Lood C."/>
            <person name="Girard L."/>
        </authorList>
    </citation>
    <scope>NUCLEOTIDE SEQUENCE</scope>
    <source>
        <strain evidence="6">RW4S2</strain>
    </source>
</reference>
<comment type="caution">
    <text evidence="6">The sequence shown here is derived from an EMBL/GenBank/DDBJ whole genome shotgun (WGS) entry which is preliminary data.</text>
</comment>
<keyword evidence="2" id="KW-0229">DNA integration</keyword>
<dbReference type="EMBL" id="JABWRP010000017">
    <property type="protein sequence ID" value="MBC3472669.1"/>
    <property type="molecule type" value="Genomic_DNA"/>
</dbReference>
<dbReference type="InterPro" id="IPR010998">
    <property type="entry name" value="Integrase_recombinase_N"/>
</dbReference>
<evidence type="ECO:0000313" key="6">
    <source>
        <dbReference type="EMBL" id="MBC3472669.1"/>
    </source>
</evidence>
<dbReference type="SUPFAM" id="SSF56349">
    <property type="entry name" value="DNA breaking-rejoining enzymes"/>
    <property type="match status" value="1"/>
</dbReference>
<dbReference type="InterPro" id="IPR013762">
    <property type="entry name" value="Integrase-like_cat_sf"/>
</dbReference>
<reference evidence="7" key="3">
    <citation type="submission" date="2021-06" db="EMBL/GenBank/DDBJ databases">
        <title>Updating the genus Pseudomonas: Description of 43 new species and partition of the Pseudomonas putida group.</title>
        <authorList>
            <person name="Girard L."/>
            <person name="Lood C."/>
            <person name="Vandamme P."/>
            <person name="Rokni-Zadeh H."/>
            <person name="Van Noort V."/>
            <person name="Hofte M."/>
            <person name="Lavigne R."/>
            <person name="De Mot R."/>
        </authorList>
    </citation>
    <scope>NUCLEOTIDE SEQUENCE</scope>
    <source>
        <strain evidence="7">RW4S2</strain>
    </source>
</reference>
<dbReference type="PANTHER" id="PTHR30349">
    <property type="entry name" value="PHAGE INTEGRASE-RELATED"/>
    <property type="match status" value="1"/>
</dbReference>
<dbReference type="InterPro" id="IPR011010">
    <property type="entry name" value="DNA_brk_join_enz"/>
</dbReference>
<evidence type="ECO:0000256" key="3">
    <source>
        <dbReference type="ARBA" id="ARBA00023125"/>
    </source>
</evidence>
<evidence type="ECO:0000313" key="7">
    <source>
        <dbReference type="EMBL" id="MBV4542848.1"/>
    </source>
</evidence>
<evidence type="ECO:0000259" key="5">
    <source>
        <dbReference type="PROSITE" id="PS51898"/>
    </source>
</evidence>
<dbReference type="AlphaFoldDB" id="A0A923GM91"/>
<evidence type="ECO:0000256" key="1">
    <source>
        <dbReference type="ARBA" id="ARBA00008857"/>
    </source>
</evidence>
<accession>A0A923GM91</accession>
<dbReference type="InterPro" id="IPR002104">
    <property type="entry name" value="Integrase_catalytic"/>
</dbReference>
<protein>
    <submittedName>
        <fullName evidence="6">Site-specific integrase</fullName>
    </submittedName>
</protein>
<proteinExistence type="inferred from homology"/>
<organism evidence="6">
    <name type="scientific">Pseudomonas vlassakiae</name>
    <dbReference type="NCBI Taxonomy" id="485888"/>
    <lineage>
        <taxon>Bacteria</taxon>
        <taxon>Pseudomonadati</taxon>
        <taxon>Pseudomonadota</taxon>
        <taxon>Gammaproteobacteria</taxon>
        <taxon>Pseudomonadales</taxon>
        <taxon>Pseudomonadaceae</taxon>
        <taxon>Pseudomonas</taxon>
    </lineage>
</organism>
<dbReference type="GO" id="GO:0003677">
    <property type="term" value="F:DNA binding"/>
    <property type="evidence" value="ECO:0007669"/>
    <property type="project" value="UniProtKB-KW"/>
</dbReference>
<dbReference type="InterPro" id="IPR050090">
    <property type="entry name" value="Tyrosine_recombinase_XerCD"/>
</dbReference>
<evidence type="ECO:0000256" key="2">
    <source>
        <dbReference type="ARBA" id="ARBA00022908"/>
    </source>
</evidence>
<dbReference type="PROSITE" id="PS51898">
    <property type="entry name" value="TYR_RECOMBINASE"/>
    <property type="match status" value="1"/>
</dbReference>
<dbReference type="Gene3D" id="1.10.150.130">
    <property type="match status" value="1"/>
</dbReference>
<keyword evidence="3" id="KW-0238">DNA-binding</keyword>
<evidence type="ECO:0000313" key="8">
    <source>
        <dbReference type="Proteomes" id="UP000628137"/>
    </source>
</evidence>
<dbReference type="Proteomes" id="UP000628137">
    <property type="component" value="Unassembled WGS sequence"/>
</dbReference>
<gene>
    <name evidence="7" type="ORF">HU738_017510</name>
    <name evidence="6" type="ORF">HU738_19100</name>
</gene>
<dbReference type="RefSeq" id="WP_186603677.1">
    <property type="nucleotide sequence ID" value="NZ_JABWRP020000013.1"/>
</dbReference>
<dbReference type="EMBL" id="JABWRP020000013">
    <property type="protein sequence ID" value="MBV4542848.1"/>
    <property type="molecule type" value="Genomic_DNA"/>
</dbReference>
<feature type="domain" description="Tyr recombinase" evidence="5">
    <location>
        <begin position="235"/>
        <end position="469"/>
    </location>
</feature>
<evidence type="ECO:0000256" key="4">
    <source>
        <dbReference type="ARBA" id="ARBA00023172"/>
    </source>
</evidence>